<name>A0A371ASU6_9FIRM</name>
<dbReference type="Gene3D" id="3.10.50.10">
    <property type="match status" value="1"/>
</dbReference>
<dbReference type="EMBL" id="QRCT01000049">
    <property type="protein sequence ID" value="RDU22647.1"/>
    <property type="molecule type" value="Genomic_DNA"/>
</dbReference>
<dbReference type="RefSeq" id="WP_115483057.1">
    <property type="nucleotide sequence ID" value="NZ_QRCT01000049.1"/>
</dbReference>
<dbReference type="CDD" id="cd00118">
    <property type="entry name" value="LysM"/>
    <property type="match status" value="2"/>
</dbReference>
<feature type="domain" description="LysM" evidence="1">
    <location>
        <begin position="2"/>
        <end position="46"/>
    </location>
</feature>
<accession>A0A371ASU6</accession>
<dbReference type="InterPro" id="IPR029070">
    <property type="entry name" value="Chitinase_insertion_sf"/>
</dbReference>
<proteinExistence type="predicted"/>
<dbReference type="GO" id="GO:0070492">
    <property type="term" value="F:oligosaccharide binding"/>
    <property type="evidence" value="ECO:0007669"/>
    <property type="project" value="TreeGrafter"/>
</dbReference>
<dbReference type="PROSITE" id="PS51782">
    <property type="entry name" value="LYSM"/>
    <property type="match status" value="2"/>
</dbReference>
<dbReference type="PANTHER" id="PTHR46066">
    <property type="entry name" value="CHITINASE DOMAIN-CONTAINING PROTEIN 1 FAMILY MEMBER"/>
    <property type="match status" value="1"/>
</dbReference>
<gene>
    <name evidence="2" type="ORF">DWV06_15365</name>
</gene>
<dbReference type="SMART" id="SM00257">
    <property type="entry name" value="LysM"/>
    <property type="match status" value="2"/>
</dbReference>
<evidence type="ECO:0000259" key="1">
    <source>
        <dbReference type="PROSITE" id="PS51782"/>
    </source>
</evidence>
<keyword evidence="3" id="KW-1185">Reference proteome</keyword>
<dbReference type="InterPro" id="IPR018392">
    <property type="entry name" value="LysM"/>
</dbReference>
<dbReference type="Gene3D" id="3.20.20.80">
    <property type="entry name" value="Glycosidases"/>
    <property type="match status" value="1"/>
</dbReference>
<dbReference type="Gene3D" id="3.10.350.10">
    <property type="entry name" value="LysM domain"/>
    <property type="match status" value="2"/>
</dbReference>
<dbReference type="Proteomes" id="UP000255036">
    <property type="component" value="Unassembled WGS sequence"/>
</dbReference>
<reference evidence="2 3" key="1">
    <citation type="submission" date="2018-07" db="EMBL/GenBank/DDBJ databases">
        <title>Anaerosacharophilus polymeroproducens gen. nov. sp. nov., an anaerobic bacterium isolated from salt field.</title>
        <authorList>
            <person name="Kim W."/>
            <person name="Yang S.-H."/>
            <person name="Oh J."/>
            <person name="Lee J.-H."/>
            <person name="Kwon K.K."/>
        </authorList>
    </citation>
    <scope>NUCLEOTIDE SEQUENCE [LARGE SCALE GENOMIC DNA]</scope>
    <source>
        <strain evidence="2 3">MCWD5</strain>
    </source>
</reference>
<dbReference type="SUPFAM" id="SSF51445">
    <property type="entry name" value="(Trans)glycosidases"/>
    <property type="match status" value="1"/>
</dbReference>
<dbReference type="InterPro" id="IPR036779">
    <property type="entry name" value="LysM_dom_sf"/>
</dbReference>
<evidence type="ECO:0000313" key="3">
    <source>
        <dbReference type="Proteomes" id="UP000255036"/>
    </source>
</evidence>
<protein>
    <submittedName>
        <fullName evidence="2">LysM peptidoglycan-binding domain-containing protein</fullName>
    </submittedName>
</protein>
<organism evidence="2 3">
    <name type="scientific">Anaerosacchariphilus polymeriproducens</name>
    <dbReference type="NCBI Taxonomy" id="1812858"/>
    <lineage>
        <taxon>Bacteria</taxon>
        <taxon>Bacillati</taxon>
        <taxon>Bacillota</taxon>
        <taxon>Clostridia</taxon>
        <taxon>Lachnospirales</taxon>
        <taxon>Lachnospiraceae</taxon>
        <taxon>Anaerosacchariphilus</taxon>
    </lineage>
</organism>
<dbReference type="Pfam" id="PF01476">
    <property type="entry name" value="LysM"/>
    <property type="match status" value="2"/>
</dbReference>
<comment type="caution">
    <text evidence="2">The sequence shown here is derived from an EMBL/GenBank/DDBJ whole genome shotgun (WGS) entry which is preliminary data.</text>
</comment>
<dbReference type="GO" id="GO:0012505">
    <property type="term" value="C:endomembrane system"/>
    <property type="evidence" value="ECO:0007669"/>
    <property type="project" value="TreeGrafter"/>
</dbReference>
<dbReference type="PANTHER" id="PTHR46066:SF2">
    <property type="entry name" value="CHITINASE DOMAIN-CONTAINING PROTEIN 1"/>
    <property type="match status" value="1"/>
</dbReference>
<evidence type="ECO:0000313" key="2">
    <source>
        <dbReference type="EMBL" id="RDU22647.1"/>
    </source>
</evidence>
<feature type="domain" description="LysM" evidence="1">
    <location>
        <begin position="51"/>
        <end position="96"/>
    </location>
</feature>
<dbReference type="SUPFAM" id="SSF54106">
    <property type="entry name" value="LysM domain"/>
    <property type="match status" value="2"/>
</dbReference>
<sequence>MIIHIVKRGETISSIARNYGIDEEILIRENGVFNRESLVIGEALVIIYPKQIHIIQAGETLEGIAATYGITVLEILRNNPYLSDRKYIYPGEKIIIQYKDLKIKKIATNGATYTFVDENILKKTLPYLTYLTVIGNIVTEEGGVLSVDDRDIVELAGLYGVAPIMMLTAFGNNQSEKIETTHIILSDQEIQEQLLSNILFVLEEKGYAGINVDSPYIYPQDRENYMNFIEKLNIRLKSKGYKLFSTFGISVFDVMSGIFFQDFDYSKLSQAVDGVIFTAYEGGYEVGVPTGMLAFDTVLNFLEKLVGYISSDKISIGLLNVGYLWQLPYIPGISKGQSISYQSAIQLASDQGAKIMFDDTTKASYFQYVEIYDYIVRFWDARAIDAYLKLVLVYELQGVTNNNISNFFYQMWLIINTQYDIEKIF</sequence>
<dbReference type="InterPro" id="IPR017853">
    <property type="entry name" value="GH"/>
</dbReference>
<dbReference type="OrthoDB" id="9769314at2"/>
<dbReference type="AlphaFoldDB" id="A0A371ASU6"/>